<feature type="binding site" evidence="7">
    <location>
        <position position="63"/>
    </location>
    <ligand>
        <name>Zn(2+)</name>
        <dbReference type="ChEBI" id="CHEBI:29105"/>
        <label>1</label>
    </ligand>
</feature>
<dbReference type="Pfam" id="PF00753">
    <property type="entry name" value="Lactamase_B"/>
    <property type="match status" value="1"/>
</dbReference>
<feature type="binding site" evidence="7">
    <location>
        <position position="65"/>
    </location>
    <ligand>
        <name>Zn(2+)</name>
        <dbReference type="ChEBI" id="CHEBI:29105"/>
        <label>1</label>
    </ligand>
</feature>
<dbReference type="PANTHER" id="PTHR43705">
    <property type="entry name" value="HYDROXYACYLGLUTATHIONE HYDROLASE"/>
    <property type="match status" value="1"/>
</dbReference>
<comment type="subunit">
    <text evidence="7">Monomer.</text>
</comment>
<evidence type="ECO:0000259" key="8">
    <source>
        <dbReference type="SMART" id="SM00849"/>
    </source>
</evidence>
<dbReference type="InterPro" id="IPR050110">
    <property type="entry name" value="Glyoxalase_II_hydrolase"/>
</dbReference>
<dbReference type="EMBL" id="BMKC01000001">
    <property type="protein sequence ID" value="GGA71511.1"/>
    <property type="molecule type" value="Genomic_DNA"/>
</dbReference>
<evidence type="ECO:0000313" key="10">
    <source>
        <dbReference type="Proteomes" id="UP000623419"/>
    </source>
</evidence>
<dbReference type="InterPro" id="IPR036866">
    <property type="entry name" value="RibonucZ/Hydroxyglut_hydro"/>
</dbReference>
<protein>
    <recommendedName>
        <fullName evidence="7">Hydroxyacylglutathione hydrolase</fullName>
        <ecNumber evidence="7">3.1.2.6</ecNumber>
    </recommendedName>
    <alternativeName>
        <fullName evidence="7">Glyoxalase II</fullName>
        <shortName evidence="7">Glx II</shortName>
    </alternativeName>
</protein>
<dbReference type="CDD" id="cd07723">
    <property type="entry name" value="hydroxyacylglutathione_hydrolase_MBL-fold"/>
    <property type="match status" value="1"/>
</dbReference>
<comment type="catalytic activity">
    <reaction evidence="1 7">
        <text>an S-(2-hydroxyacyl)glutathione + H2O = a 2-hydroxy carboxylate + glutathione + H(+)</text>
        <dbReference type="Rhea" id="RHEA:21864"/>
        <dbReference type="ChEBI" id="CHEBI:15377"/>
        <dbReference type="ChEBI" id="CHEBI:15378"/>
        <dbReference type="ChEBI" id="CHEBI:57925"/>
        <dbReference type="ChEBI" id="CHEBI:58896"/>
        <dbReference type="ChEBI" id="CHEBI:71261"/>
        <dbReference type="EC" id="3.1.2.6"/>
    </reaction>
</comment>
<evidence type="ECO:0000256" key="1">
    <source>
        <dbReference type="ARBA" id="ARBA00001623"/>
    </source>
</evidence>
<feature type="binding site" evidence="7">
    <location>
        <position position="138"/>
    </location>
    <ligand>
        <name>Zn(2+)</name>
        <dbReference type="ChEBI" id="CHEBI:29105"/>
        <label>1</label>
    </ligand>
</feature>
<comment type="function">
    <text evidence="7">Thiolesterase that catalyzes the hydrolysis of S-D-lactoyl-glutathione to form glutathione and D-lactic acid.</text>
</comment>
<keyword evidence="6 7" id="KW-0862">Zinc</keyword>
<reference evidence="10" key="1">
    <citation type="journal article" date="2019" name="Int. J. Syst. Evol. Microbiol.">
        <title>The Global Catalogue of Microorganisms (GCM) 10K type strain sequencing project: providing services to taxonomists for standard genome sequencing and annotation.</title>
        <authorList>
            <consortium name="The Broad Institute Genomics Platform"/>
            <consortium name="The Broad Institute Genome Sequencing Center for Infectious Disease"/>
            <person name="Wu L."/>
            <person name="Ma J."/>
        </authorList>
    </citation>
    <scope>NUCLEOTIDE SEQUENCE [LARGE SCALE GENOMIC DNA]</scope>
    <source>
        <strain evidence="10">CGMCC 1.15905</strain>
    </source>
</reference>
<dbReference type="Gene3D" id="3.60.15.10">
    <property type="entry name" value="Ribonuclease Z/Hydroxyacylglutathione hydrolase-like"/>
    <property type="match status" value="1"/>
</dbReference>
<feature type="binding site" evidence="7">
    <location>
        <position position="121"/>
    </location>
    <ligand>
        <name>Zn(2+)</name>
        <dbReference type="ChEBI" id="CHEBI:29105"/>
        <label>1</label>
    </ligand>
</feature>
<dbReference type="InterPro" id="IPR035680">
    <property type="entry name" value="Clx_II_MBL"/>
</dbReference>
<evidence type="ECO:0000256" key="4">
    <source>
        <dbReference type="ARBA" id="ARBA00022723"/>
    </source>
</evidence>
<dbReference type="SUPFAM" id="SSF56281">
    <property type="entry name" value="Metallo-hydrolase/oxidoreductase"/>
    <property type="match status" value="1"/>
</dbReference>
<evidence type="ECO:0000256" key="3">
    <source>
        <dbReference type="ARBA" id="ARBA00006759"/>
    </source>
</evidence>
<dbReference type="EC" id="3.1.2.6" evidence="7"/>
<dbReference type="HAMAP" id="MF_01374">
    <property type="entry name" value="Glyoxalase_2"/>
    <property type="match status" value="1"/>
</dbReference>
<feature type="binding site" evidence="7">
    <location>
        <position position="68"/>
    </location>
    <ligand>
        <name>Zn(2+)</name>
        <dbReference type="ChEBI" id="CHEBI:29105"/>
        <label>2</label>
    </ligand>
</feature>
<dbReference type="Pfam" id="PF16123">
    <property type="entry name" value="HAGH_C"/>
    <property type="match status" value="1"/>
</dbReference>
<sequence length="266" mass="28356">MPEVPENPASPLEVIALPAFQDNYIWLLAGPGGDCIVVDPGDAAPVLAAASRGLRPVAVLLTHHHPDHVGGVQAVLEAFPVPCHGPDDPRMPSGTTQVADGDQVKVPALGASFDVIAVPGHTRSHIAFHGAGLLLCGDTLFSLGCGRLFEGSPAQMLASLDRLAALPGDTRVCCAHEYTEANGRFAREAEPGNPDRDQRLDDVRQLRARGEPSLPVSLASERACNPFLRVDTPQVRESIGRRLGRPPRDRLETFAELRAWKDGFAG</sequence>
<evidence type="ECO:0000256" key="2">
    <source>
        <dbReference type="ARBA" id="ARBA00004963"/>
    </source>
</evidence>
<dbReference type="PANTHER" id="PTHR43705:SF1">
    <property type="entry name" value="HYDROXYACYLGLUTATHIONE HYDROLASE GLOB"/>
    <property type="match status" value="1"/>
</dbReference>
<dbReference type="SMART" id="SM00849">
    <property type="entry name" value="Lactamase_B"/>
    <property type="match status" value="1"/>
</dbReference>
<comment type="caution">
    <text evidence="9">The sequence shown here is derived from an EMBL/GenBank/DDBJ whole genome shotgun (WGS) entry which is preliminary data.</text>
</comment>
<evidence type="ECO:0000256" key="6">
    <source>
        <dbReference type="ARBA" id="ARBA00022833"/>
    </source>
</evidence>
<dbReference type="InterPro" id="IPR001279">
    <property type="entry name" value="Metallo-B-lactamas"/>
</dbReference>
<keyword evidence="10" id="KW-1185">Reference proteome</keyword>
<accession>A0ABQ1HCU3</accession>
<feature type="domain" description="Metallo-beta-lactamase" evidence="8">
    <location>
        <begin position="22"/>
        <end position="176"/>
    </location>
</feature>
<keyword evidence="4 7" id="KW-0479">Metal-binding</keyword>
<gene>
    <name evidence="7 9" type="primary">gloB</name>
    <name evidence="9" type="ORF">GCM10011521_07050</name>
</gene>
<evidence type="ECO:0000256" key="5">
    <source>
        <dbReference type="ARBA" id="ARBA00022801"/>
    </source>
</evidence>
<feature type="binding site" evidence="7">
    <location>
        <position position="67"/>
    </location>
    <ligand>
        <name>Zn(2+)</name>
        <dbReference type="ChEBI" id="CHEBI:29105"/>
        <label>2</label>
    </ligand>
</feature>
<dbReference type="GO" id="GO:0016787">
    <property type="term" value="F:hydrolase activity"/>
    <property type="evidence" value="ECO:0007669"/>
    <property type="project" value="UniProtKB-KW"/>
</dbReference>
<name>A0ABQ1HCU3_9GAMM</name>
<proteinExistence type="inferred from homology"/>
<comment type="similarity">
    <text evidence="3 7">Belongs to the metallo-beta-lactamase superfamily. Glyoxalase II family.</text>
</comment>
<dbReference type="NCBIfam" id="TIGR03413">
    <property type="entry name" value="GSH_gloB"/>
    <property type="match status" value="1"/>
</dbReference>
<comment type="cofactor">
    <cofactor evidence="7">
        <name>Zn(2+)</name>
        <dbReference type="ChEBI" id="CHEBI:29105"/>
    </cofactor>
    <text evidence="7">Binds 2 Zn(2+) ions per subunit.</text>
</comment>
<feature type="binding site" evidence="7">
    <location>
        <position position="176"/>
    </location>
    <ligand>
        <name>Zn(2+)</name>
        <dbReference type="ChEBI" id="CHEBI:29105"/>
        <label>2</label>
    </ligand>
</feature>
<dbReference type="InterPro" id="IPR017782">
    <property type="entry name" value="Hydroxyacylglutathione_Hdrlase"/>
</dbReference>
<feature type="binding site" evidence="7">
    <location>
        <position position="138"/>
    </location>
    <ligand>
        <name>Zn(2+)</name>
        <dbReference type="ChEBI" id="CHEBI:29105"/>
        <label>2</label>
    </ligand>
</feature>
<organism evidence="9 10">
    <name type="scientific">Arenimonas soli</name>
    <dbReference type="NCBI Taxonomy" id="2269504"/>
    <lineage>
        <taxon>Bacteria</taxon>
        <taxon>Pseudomonadati</taxon>
        <taxon>Pseudomonadota</taxon>
        <taxon>Gammaproteobacteria</taxon>
        <taxon>Lysobacterales</taxon>
        <taxon>Lysobacteraceae</taxon>
        <taxon>Arenimonas</taxon>
    </lineage>
</organism>
<dbReference type="InterPro" id="IPR032282">
    <property type="entry name" value="HAGH_C"/>
</dbReference>
<comment type="pathway">
    <text evidence="2 7">Secondary metabolite metabolism; methylglyoxal degradation; (R)-lactate from methylglyoxal: step 2/2.</text>
</comment>
<keyword evidence="5 7" id="KW-0378">Hydrolase</keyword>
<evidence type="ECO:0000313" key="9">
    <source>
        <dbReference type="EMBL" id="GGA71511.1"/>
    </source>
</evidence>
<dbReference type="PIRSF" id="PIRSF005457">
    <property type="entry name" value="Glx"/>
    <property type="match status" value="1"/>
</dbReference>
<dbReference type="Proteomes" id="UP000623419">
    <property type="component" value="Unassembled WGS sequence"/>
</dbReference>
<evidence type="ECO:0000256" key="7">
    <source>
        <dbReference type="HAMAP-Rule" id="MF_01374"/>
    </source>
</evidence>